<keyword evidence="11" id="KW-0067">ATP-binding</keyword>
<keyword evidence="10" id="KW-0418">Kinase</keyword>
<dbReference type="Pfam" id="PF13614">
    <property type="entry name" value="AAA_31"/>
    <property type="match status" value="1"/>
</dbReference>
<reference evidence="20 21" key="1">
    <citation type="submission" date="2023-09" db="EMBL/GenBank/DDBJ databases">
        <authorList>
            <person name="Rey-Velasco X."/>
        </authorList>
    </citation>
    <scope>NUCLEOTIDE SEQUENCE [LARGE SCALE GENOMIC DNA]</scope>
    <source>
        <strain evidence="20 21">W311</strain>
    </source>
</reference>
<evidence type="ECO:0000256" key="12">
    <source>
        <dbReference type="ARBA" id="ARBA00022989"/>
    </source>
</evidence>
<dbReference type="EC" id="2.7.10.2" evidence="4"/>
<evidence type="ECO:0000256" key="7">
    <source>
        <dbReference type="ARBA" id="ARBA00022679"/>
    </source>
</evidence>
<keyword evidence="21" id="KW-1185">Reference proteome</keyword>
<feature type="transmembrane region" description="Helical" evidence="17">
    <location>
        <begin position="32"/>
        <end position="50"/>
    </location>
</feature>
<dbReference type="Gene3D" id="3.40.50.300">
    <property type="entry name" value="P-loop containing nucleotide triphosphate hydrolases"/>
    <property type="match status" value="1"/>
</dbReference>
<comment type="subcellular location">
    <subcellularLocation>
        <location evidence="1">Cell inner membrane</location>
        <topology evidence="1">Multi-pass membrane protein</topology>
    </subcellularLocation>
</comment>
<dbReference type="InterPro" id="IPR050445">
    <property type="entry name" value="Bact_polysacc_biosynth/exp"/>
</dbReference>
<dbReference type="PANTHER" id="PTHR32309:SF13">
    <property type="entry name" value="FERRIC ENTEROBACTIN TRANSPORT PROTEIN FEPE"/>
    <property type="match status" value="1"/>
</dbReference>
<dbReference type="RefSeq" id="WP_313917112.1">
    <property type="nucleotide sequence ID" value="NZ_CP135076.1"/>
</dbReference>
<dbReference type="CDD" id="cd05387">
    <property type="entry name" value="BY-kinase"/>
    <property type="match status" value="1"/>
</dbReference>
<protein>
    <recommendedName>
        <fullName evidence="4">non-specific protein-tyrosine kinase</fullName>
        <ecNumber evidence="4">2.7.10.2</ecNumber>
    </recommendedName>
</protein>
<evidence type="ECO:0000313" key="21">
    <source>
        <dbReference type="Proteomes" id="UP001302249"/>
    </source>
</evidence>
<dbReference type="InterPro" id="IPR025669">
    <property type="entry name" value="AAA_dom"/>
</dbReference>
<accession>A0ABZ0BB76</accession>
<comment type="similarity">
    <text evidence="2">Belongs to the CpsD/CapB family.</text>
</comment>
<evidence type="ECO:0000259" key="19">
    <source>
        <dbReference type="Pfam" id="PF13614"/>
    </source>
</evidence>
<gene>
    <name evidence="20" type="ORF">RPR59_04520</name>
</gene>
<evidence type="ECO:0000256" key="4">
    <source>
        <dbReference type="ARBA" id="ARBA00011903"/>
    </source>
</evidence>
<evidence type="ECO:0000256" key="5">
    <source>
        <dbReference type="ARBA" id="ARBA00022475"/>
    </source>
</evidence>
<evidence type="ECO:0000256" key="13">
    <source>
        <dbReference type="ARBA" id="ARBA00023136"/>
    </source>
</evidence>
<dbReference type="PANTHER" id="PTHR32309">
    <property type="entry name" value="TYROSINE-PROTEIN KINASE"/>
    <property type="match status" value="1"/>
</dbReference>
<comment type="similarity">
    <text evidence="3">Belongs to the etk/wzc family.</text>
</comment>
<evidence type="ECO:0000256" key="11">
    <source>
        <dbReference type="ARBA" id="ARBA00022840"/>
    </source>
</evidence>
<evidence type="ECO:0000256" key="8">
    <source>
        <dbReference type="ARBA" id="ARBA00022692"/>
    </source>
</evidence>
<dbReference type="Pfam" id="PF02706">
    <property type="entry name" value="Wzz"/>
    <property type="match status" value="1"/>
</dbReference>
<evidence type="ECO:0000256" key="9">
    <source>
        <dbReference type="ARBA" id="ARBA00022741"/>
    </source>
</evidence>
<keyword evidence="7" id="KW-0808">Transferase</keyword>
<dbReference type="EMBL" id="CP135076">
    <property type="protein sequence ID" value="WNO54525.1"/>
    <property type="molecule type" value="Genomic_DNA"/>
</dbReference>
<feature type="domain" description="Polysaccharide chain length determinant N-terminal" evidence="18">
    <location>
        <begin position="19"/>
        <end position="109"/>
    </location>
</feature>
<sequence>MPTPSTQPVESKAQEPGLIDLGRIARIIRRRWLVICVAFIVVGAVTAIAYRTAEPKYTASAQVALDRRNPELAAQNEGTRQLTTDSASVDTEVQAIKSPELARQVVEQLDLGRDPEFAGSWAGTANGADTAMRTLMSSLDISRAGESYAITIAIESPSRAKSAKIVNAVAETYVNGSVQAKEGERSREIKMLGQRLVKLRNDVVSAEAAVANYRASHDLLIVNTDQTASAQELSALNAQLADAKAQQAAAEARLSAARTQVGRGDNGETLGEALNSSVIQSLRSQQAELSSQKAALAERYGYKHPAMAGVDEKLADISAAIDAEVKRIVANLRTEAAVARDRTQSIQQSINSSEGELRSENAASVRLAELQRRAESARGLYQAFLDRYRGAVARQGTDRSSAYIIARALPPTHPTTPNPIVYGILGLMAAFATAIGAVALLQFIEHGLQSSGEVERKLALPTLATVPDIATMPGHRRQRGDGTVPADYLVRYPTSLYAECFRNIRTALKRGARGTDCRVTSVTSALPGEGKTSIAISLARSAAMAGQRVLLIDCDLREHATSRHLAPQSALGLSDVIEGAASLDQAMVQDGLSPAFVLPQPHDGDGQLDLLESDAMAALIRDVRERFDLVVLDCSPVLAVAEAKQAATLADKVLLVVRWNATPTRAVRFAHEQLLRVDAQVAGVVLSRADMRAVARTGDDSQAFYHSYERYYRG</sequence>
<name>A0ABZ0BB76_9SPHN</name>
<feature type="domain" description="AAA" evidence="19">
    <location>
        <begin position="523"/>
        <end position="660"/>
    </location>
</feature>
<evidence type="ECO:0000256" key="17">
    <source>
        <dbReference type="SAM" id="Phobius"/>
    </source>
</evidence>
<dbReference type="InterPro" id="IPR003856">
    <property type="entry name" value="LPS_length_determ_N"/>
</dbReference>
<keyword evidence="16" id="KW-0175">Coiled coil</keyword>
<dbReference type="SUPFAM" id="SSF52540">
    <property type="entry name" value="P-loop containing nucleoside triphosphate hydrolases"/>
    <property type="match status" value="1"/>
</dbReference>
<keyword evidence="5" id="KW-1003">Cell membrane</keyword>
<feature type="coiled-coil region" evidence="16">
    <location>
        <begin position="196"/>
        <end position="299"/>
    </location>
</feature>
<evidence type="ECO:0000256" key="1">
    <source>
        <dbReference type="ARBA" id="ARBA00004429"/>
    </source>
</evidence>
<evidence type="ECO:0000256" key="14">
    <source>
        <dbReference type="ARBA" id="ARBA00023137"/>
    </source>
</evidence>
<dbReference type="InterPro" id="IPR005702">
    <property type="entry name" value="Wzc-like_C"/>
</dbReference>
<evidence type="ECO:0000256" key="2">
    <source>
        <dbReference type="ARBA" id="ARBA00007316"/>
    </source>
</evidence>
<keyword evidence="8 17" id="KW-0812">Transmembrane</keyword>
<organism evidence="20 21">
    <name type="scientific">Stakelama saccharophila</name>
    <dbReference type="NCBI Taxonomy" id="3075605"/>
    <lineage>
        <taxon>Bacteria</taxon>
        <taxon>Pseudomonadati</taxon>
        <taxon>Pseudomonadota</taxon>
        <taxon>Alphaproteobacteria</taxon>
        <taxon>Sphingomonadales</taxon>
        <taxon>Sphingomonadaceae</taxon>
        <taxon>Stakelama</taxon>
    </lineage>
</organism>
<evidence type="ECO:0000256" key="3">
    <source>
        <dbReference type="ARBA" id="ARBA00008883"/>
    </source>
</evidence>
<keyword evidence="12 17" id="KW-1133">Transmembrane helix</keyword>
<dbReference type="InterPro" id="IPR027417">
    <property type="entry name" value="P-loop_NTPase"/>
</dbReference>
<evidence type="ECO:0000256" key="15">
    <source>
        <dbReference type="ARBA" id="ARBA00051245"/>
    </source>
</evidence>
<evidence type="ECO:0000256" key="10">
    <source>
        <dbReference type="ARBA" id="ARBA00022777"/>
    </source>
</evidence>
<evidence type="ECO:0000256" key="16">
    <source>
        <dbReference type="SAM" id="Coils"/>
    </source>
</evidence>
<evidence type="ECO:0000259" key="18">
    <source>
        <dbReference type="Pfam" id="PF02706"/>
    </source>
</evidence>
<comment type="catalytic activity">
    <reaction evidence="15">
        <text>L-tyrosyl-[protein] + ATP = O-phospho-L-tyrosyl-[protein] + ADP + H(+)</text>
        <dbReference type="Rhea" id="RHEA:10596"/>
        <dbReference type="Rhea" id="RHEA-COMP:10136"/>
        <dbReference type="Rhea" id="RHEA-COMP:20101"/>
        <dbReference type="ChEBI" id="CHEBI:15378"/>
        <dbReference type="ChEBI" id="CHEBI:30616"/>
        <dbReference type="ChEBI" id="CHEBI:46858"/>
        <dbReference type="ChEBI" id="CHEBI:61978"/>
        <dbReference type="ChEBI" id="CHEBI:456216"/>
        <dbReference type="EC" id="2.7.10.2"/>
    </reaction>
</comment>
<keyword evidence="9" id="KW-0547">Nucleotide-binding</keyword>
<evidence type="ECO:0000313" key="20">
    <source>
        <dbReference type="EMBL" id="WNO54525.1"/>
    </source>
</evidence>
<proteinExistence type="inferred from homology"/>
<keyword evidence="14" id="KW-0829">Tyrosine-protein kinase</keyword>
<keyword evidence="6" id="KW-0997">Cell inner membrane</keyword>
<keyword evidence="13 17" id="KW-0472">Membrane</keyword>
<evidence type="ECO:0000256" key="6">
    <source>
        <dbReference type="ARBA" id="ARBA00022519"/>
    </source>
</evidence>
<dbReference type="Proteomes" id="UP001302249">
    <property type="component" value="Chromosome"/>
</dbReference>